<dbReference type="EMBL" id="RJNY01000008">
    <property type="protein sequence ID" value="RSI97697.1"/>
    <property type="molecule type" value="Genomic_DNA"/>
</dbReference>
<protein>
    <submittedName>
        <fullName evidence="2">Putative nucleotidyltransferase</fullName>
    </submittedName>
</protein>
<keyword evidence="2" id="KW-0808">Transferase</keyword>
<organism evidence="2 3">
    <name type="scientific">Streptococcus mitis</name>
    <dbReference type="NCBI Taxonomy" id="28037"/>
    <lineage>
        <taxon>Bacteria</taxon>
        <taxon>Bacillati</taxon>
        <taxon>Bacillota</taxon>
        <taxon>Bacilli</taxon>
        <taxon>Lactobacillales</taxon>
        <taxon>Streptococcaceae</taxon>
        <taxon>Streptococcus</taxon>
        <taxon>Streptococcus mitis group</taxon>
    </lineage>
</organism>
<dbReference type="AlphaFoldDB" id="A0A428DP41"/>
<evidence type="ECO:0000256" key="1">
    <source>
        <dbReference type="SAM" id="Coils"/>
    </source>
</evidence>
<feature type="coiled-coil region" evidence="1">
    <location>
        <begin position="97"/>
        <end position="124"/>
    </location>
</feature>
<dbReference type="InterPro" id="IPR018775">
    <property type="entry name" value="RlaP"/>
</dbReference>
<gene>
    <name evidence="2" type="ORF">D8847_04715</name>
</gene>
<sequence>MLYHYLNTARTQMNKYLSGNKVKPKKYFYALRPILACRWIEKYHSVPPILFDDLVKELLPGEMKEHVSRLLDTKVKGPEGMEIDPIMPIQYYIIKNIKELNAYVQSVREEKKEWEALNQFFLEELGHD</sequence>
<reference evidence="2 3" key="1">
    <citation type="submission" date="2018-11" db="EMBL/GenBank/DDBJ databases">
        <title>Species Designations Belie Phenotypic and Genotypic Heterogeneity in Oral Streptococci.</title>
        <authorList>
            <person name="Velsko I."/>
        </authorList>
    </citation>
    <scope>NUCLEOTIDE SEQUENCE [LARGE SCALE GENOMIC DNA]</scope>
    <source>
        <strain evidence="2 3">BCC60</strain>
    </source>
</reference>
<accession>A0A428DP41</accession>
<proteinExistence type="predicted"/>
<dbReference type="Proteomes" id="UP000281657">
    <property type="component" value="Unassembled WGS sequence"/>
</dbReference>
<dbReference type="Pfam" id="PF10127">
    <property type="entry name" value="RlaP"/>
    <property type="match status" value="1"/>
</dbReference>
<evidence type="ECO:0000313" key="2">
    <source>
        <dbReference type="EMBL" id="RSI97697.1"/>
    </source>
</evidence>
<keyword evidence="1" id="KW-0175">Coiled coil</keyword>
<name>A0A428DP41_STRMT</name>
<dbReference type="GO" id="GO:0016740">
    <property type="term" value="F:transferase activity"/>
    <property type="evidence" value="ECO:0007669"/>
    <property type="project" value="UniProtKB-KW"/>
</dbReference>
<evidence type="ECO:0000313" key="3">
    <source>
        <dbReference type="Proteomes" id="UP000281657"/>
    </source>
</evidence>
<comment type="caution">
    <text evidence="2">The sequence shown here is derived from an EMBL/GenBank/DDBJ whole genome shotgun (WGS) entry which is preliminary data.</text>
</comment>